<evidence type="ECO:0000313" key="3">
    <source>
        <dbReference type="Proteomes" id="UP000828251"/>
    </source>
</evidence>
<gene>
    <name evidence="2" type="ORF">J1N35_001278</name>
</gene>
<protein>
    <submittedName>
        <fullName evidence="2">Uncharacterized protein</fullName>
    </submittedName>
</protein>
<feature type="compositionally biased region" description="Basic and acidic residues" evidence="1">
    <location>
        <begin position="1"/>
        <end position="16"/>
    </location>
</feature>
<accession>A0A9D4AJG6</accession>
<dbReference type="Proteomes" id="UP000828251">
    <property type="component" value="Unassembled WGS sequence"/>
</dbReference>
<reference evidence="2 3" key="1">
    <citation type="journal article" date="2021" name="Plant Biotechnol. J.">
        <title>Multi-omics assisted identification of the key and species-specific regulatory components of drought-tolerant mechanisms in Gossypium stocksii.</title>
        <authorList>
            <person name="Yu D."/>
            <person name="Ke L."/>
            <person name="Zhang D."/>
            <person name="Wu Y."/>
            <person name="Sun Y."/>
            <person name="Mei J."/>
            <person name="Sun J."/>
            <person name="Sun Y."/>
        </authorList>
    </citation>
    <scope>NUCLEOTIDE SEQUENCE [LARGE SCALE GENOMIC DNA]</scope>
    <source>
        <strain evidence="3">cv. E1</strain>
        <tissue evidence="2">Leaf</tissue>
    </source>
</reference>
<keyword evidence="3" id="KW-1185">Reference proteome</keyword>
<dbReference type="EMBL" id="JAIQCV010000001">
    <property type="protein sequence ID" value="KAH1129900.1"/>
    <property type="molecule type" value="Genomic_DNA"/>
</dbReference>
<evidence type="ECO:0000256" key="1">
    <source>
        <dbReference type="SAM" id="MobiDB-lite"/>
    </source>
</evidence>
<organism evidence="2 3">
    <name type="scientific">Gossypium stocksii</name>
    <dbReference type="NCBI Taxonomy" id="47602"/>
    <lineage>
        <taxon>Eukaryota</taxon>
        <taxon>Viridiplantae</taxon>
        <taxon>Streptophyta</taxon>
        <taxon>Embryophyta</taxon>
        <taxon>Tracheophyta</taxon>
        <taxon>Spermatophyta</taxon>
        <taxon>Magnoliopsida</taxon>
        <taxon>eudicotyledons</taxon>
        <taxon>Gunneridae</taxon>
        <taxon>Pentapetalae</taxon>
        <taxon>rosids</taxon>
        <taxon>malvids</taxon>
        <taxon>Malvales</taxon>
        <taxon>Malvaceae</taxon>
        <taxon>Malvoideae</taxon>
        <taxon>Gossypium</taxon>
    </lineage>
</organism>
<name>A0A9D4AJG6_9ROSI</name>
<feature type="region of interest" description="Disordered" evidence="1">
    <location>
        <begin position="1"/>
        <end position="56"/>
    </location>
</feature>
<dbReference type="AlphaFoldDB" id="A0A9D4AJG6"/>
<comment type="caution">
    <text evidence="2">The sequence shown here is derived from an EMBL/GenBank/DDBJ whole genome shotgun (WGS) entry which is preliminary data.</text>
</comment>
<sequence>MTKGVDEQVEPRETSGRGRKASKSRDMLSALEGRVTKLEGSMGDSPVEPHQLNQIERTEPVTNWAAQNRLNTDPNQHFS</sequence>
<evidence type="ECO:0000313" key="2">
    <source>
        <dbReference type="EMBL" id="KAH1129900.1"/>
    </source>
</evidence>
<dbReference type="OrthoDB" id="10544210at2759"/>
<proteinExistence type="predicted"/>